<dbReference type="InterPro" id="IPR036661">
    <property type="entry name" value="Luciferase-like_sf"/>
</dbReference>
<dbReference type="Proteomes" id="UP001611548">
    <property type="component" value="Unassembled WGS sequence"/>
</dbReference>
<dbReference type="RefSeq" id="WP_079101371.1">
    <property type="nucleotide sequence ID" value="NZ_JBIRWE010000006.1"/>
</dbReference>
<name>A0ABW7UT84_9ACTN</name>
<dbReference type="Gene3D" id="3.20.20.30">
    <property type="entry name" value="Luciferase-like domain"/>
    <property type="match status" value="1"/>
</dbReference>
<dbReference type="SUPFAM" id="SSF51679">
    <property type="entry name" value="Bacterial luciferase-like"/>
    <property type="match status" value="1"/>
</dbReference>
<dbReference type="NCBIfam" id="TIGR03857">
    <property type="entry name" value="F420_MSMEG_2249"/>
    <property type="match status" value="1"/>
</dbReference>
<protein>
    <submittedName>
        <fullName evidence="3">TIGR03857 family LLM class F420-dependent oxidoreductase</fullName>
    </submittedName>
</protein>
<reference evidence="3 4" key="1">
    <citation type="submission" date="2024-10" db="EMBL/GenBank/DDBJ databases">
        <title>The Natural Products Discovery Center: Release of the First 8490 Sequenced Strains for Exploring Actinobacteria Biosynthetic Diversity.</title>
        <authorList>
            <person name="Kalkreuter E."/>
            <person name="Kautsar S.A."/>
            <person name="Yang D."/>
            <person name="Bader C.D."/>
            <person name="Teijaro C.N."/>
            <person name="Fluegel L."/>
            <person name="Davis C.M."/>
            <person name="Simpson J.R."/>
            <person name="Lauterbach L."/>
            <person name="Steele A.D."/>
            <person name="Gui C."/>
            <person name="Meng S."/>
            <person name="Li G."/>
            <person name="Viehrig K."/>
            <person name="Ye F."/>
            <person name="Su P."/>
            <person name="Kiefer A.F."/>
            <person name="Nichols A."/>
            <person name="Cepeda A.J."/>
            <person name="Yan W."/>
            <person name="Fan B."/>
            <person name="Jiang Y."/>
            <person name="Adhikari A."/>
            <person name="Zheng C.-J."/>
            <person name="Schuster L."/>
            <person name="Cowan T.M."/>
            <person name="Smanski M.J."/>
            <person name="Chevrette M.G."/>
            <person name="De Carvalho L.P.S."/>
            <person name="Shen B."/>
        </authorList>
    </citation>
    <scope>NUCLEOTIDE SEQUENCE [LARGE SCALE GENOMIC DNA]</scope>
    <source>
        <strain evidence="3 4">NPDC020327</strain>
    </source>
</reference>
<sequence length="368" mass="39172">MTERCERNAGLLGAVVLPGRVPDPRPGLTQAVTAERTGLGTVWLSERWGTKDLPSLAGAVAQPTSRIRVVGVADFQIRHPIGLASLGSTLQALTGGRFALAFGRGAGAFPVGRGLGLPYPTSQRIIDHVAIVRRLWAGETVRYDGPAGSFPSMRMADIPDLAPPELLFAAIGPRSLRLAGAHFDGVVLHPMLTPEAVSRSAATVRDAARKAGRDPAEVRVYASALIAPDLTPQDEDAVIGGRAVTYLQAPGYGELIARANGWDPAPLQQLRTHPALAHLGRELADQEFLRHQLADVSRTLPPTWLKTTTVAGSAEACARFLHGYLDSGADEIVINGTTPDLLQPTIQAFQAAHSGDLRCPRKSHQHQT</sequence>
<feature type="domain" description="Luciferase-like" evidence="2">
    <location>
        <begin position="22"/>
        <end position="330"/>
    </location>
</feature>
<dbReference type="InterPro" id="IPR022378">
    <property type="entry name" value="F420_OxRdatse_MSMEG2249_pred"/>
</dbReference>
<dbReference type="InterPro" id="IPR011251">
    <property type="entry name" value="Luciferase-like_dom"/>
</dbReference>
<evidence type="ECO:0000259" key="2">
    <source>
        <dbReference type="Pfam" id="PF00296"/>
    </source>
</evidence>
<dbReference type="PANTHER" id="PTHR43244">
    <property type="match status" value="1"/>
</dbReference>
<accession>A0ABW7UT84</accession>
<keyword evidence="1" id="KW-0560">Oxidoreductase</keyword>
<dbReference type="InterPro" id="IPR050564">
    <property type="entry name" value="F420-G6PD/mer"/>
</dbReference>
<evidence type="ECO:0000256" key="1">
    <source>
        <dbReference type="ARBA" id="ARBA00023002"/>
    </source>
</evidence>
<comment type="caution">
    <text evidence="3">The sequence shown here is derived from an EMBL/GenBank/DDBJ whole genome shotgun (WGS) entry which is preliminary data.</text>
</comment>
<organism evidence="3 4">
    <name type="scientific">Streptomyces pathocidini</name>
    <dbReference type="NCBI Taxonomy" id="1650571"/>
    <lineage>
        <taxon>Bacteria</taxon>
        <taxon>Bacillati</taxon>
        <taxon>Actinomycetota</taxon>
        <taxon>Actinomycetes</taxon>
        <taxon>Kitasatosporales</taxon>
        <taxon>Streptomycetaceae</taxon>
        <taxon>Streptomyces</taxon>
    </lineage>
</organism>
<gene>
    <name evidence="3" type="ORF">ACH429_16525</name>
</gene>
<evidence type="ECO:0000313" key="4">
    <source>
        <dbReference type="Proteomes" id="UP001611548"/>
    </source>
</evidence>
<keyword evidence="4" id="KW-1185">Reference proteome</keyword>
<dbReference type="PANTHER" id="PTHR43244:SF1">
    <property type="entry name" value="5,10-METHYLENETETRAHYDROMETHANOPTERIN REDUCTASE"/>
    <property type="match status" value="1"/>
</dbReference>
<dbReference type="Pfam" id="PF00296">
    <property type="entry name" value="Bac_luciferase"/>
    <property type="match status" value="1"/>
</dbReference>
<dbReference type="EMBL" id="JBIRWE010000006">
    <property type="protein sequence ID" value="MFI1965688.1"/>
    <property type="molecule type" value="Genomic_DNA"/>
</dbReference>
<evidence type="ECO:0000313" key="3">
    <source>
        <dbReference type="EMBL" id="MFI1965688.1"/>
    </source>
</evidence>
<dbReference type="CDD" id="cd01097">
    <property type="entry name" value="Tetrahydromethanopterin_reductase"/>
    <property type="match status" value="1"/>
</dbReference>
<proteinExistence type="predicted"/>